<organism evidence="3 4">
    <name type="scientific">Fragilariopsis cylindrus CCMP1102</name>
    <dbReference type="NCBI Taxonomy" id="635003"/>
    <lineage>
        <taxon>Eukaryota</taxon>
        <taxon>Sar</taxon>
        <taxon>Stramenopiles</taxon>
        <taxon>Ochrophyta</taxon>
        <taxon>Bacillariophyta</taxon>
        <taxon>Bacillariophyceae</taxon>
        <taxon>Bacillariophycidae</taxon>
        <taxon>Bacillariales</taxon>
        <taxon>Bacillariaceae</taxon>
        <taxon>Fragilariopsis</taxon>
    </lineage>
</organism>
<dbReference type="SUPFAM" id="SSF50475">
    <property type="entry name" value="FMN-binding split barrel"/>
    <property type="match status" value="1"/>
</dbReference>
<feature type="signal peptide" evidence="1">
    <location>
        <begin position="1"/>
        <end position="27"/>
    </location>
</feature>
<dbReference type="Gene3D" id="2.30.110.10">
    <property type="entry name" value="Electron Transport, Fmn-binding Protein, Chain A"/>
    <property type="match status" value="1"/>
</dbReference>
<dbReference type="PANTHER" id="PTHR13343">
    <property type="entry name" value="CREG1 PROTEIN"/>
    <property type="match status" value="1"/>
</dbReference>
<accession>A0A1E7EID3</accession>
<dbReference type="GO" id="GO:0005737">
    <property type="term" value="C:cytoplasm"/>
    <property type="evidence" value="ECO:0007669"/>
    <property type="project" value="UniProtKB-ARBA"/>
</dbReference>
<dbReference type="InterPro" id="IPR055343">
    <property type="entry name" value="CREG_beta-barrel"/>
</dbReference>
<dbReference type="PANTHER" id="PTHR13343:SF17">
    <property type="entry name" value="CELLULAR REPRESSOR OF E1A-STIMULATED GENES, ISOFORM A"/>
    <property type="match status" value="1"/>
</dbReference>
<gene>
    <name evidence="3" type="ORF">FRACYDRAFT_204837</name>
</gene>
<evidence type="ECO:0000259" key="2">
    <source>
        <dbReference type="Pfam" id="PF13883"/>
    </source>
</evidence>
<feature type="domain" description="CREG-like beta-barrel" evidence="2">
    <location>
        <begin position="33"/>
        <end position="164"/>
    </location>
</feature>
<dbReference type="EMBL" id="KV784608">
    <property type="protein sequence ID" value="OEU05652.1"/>
    <property type="molecule type" value="Genomic_DNA"/>
</dbReference>
<feature type="chain" id="PRO_5009191907" description="CREG-like beta-barrel domain-containing protein" evidence="1">
    <location>
        <begin position="28"/>
        <end position="165"/>
    </location>
</feature>
<evidence type="ECO:0000313" key="3">
    <source>
        <dbReference type="EMBL" id="OEU05652.1"/>
    </source>
</evidence>
<name>A0A1E7EID3_9STRA</name>
<dbReference type="Pfam" id="PF13883">
    <property type="entry name" value="CREG_beta-barrel"/>
    <property type="match status" value="1"/>
</dbReference>
<evidence type="ECO:0000313" key="4">
    <source>
        <dbReference type="Proteomes" id="UP000095751"/>
    </source>
</evidence>
<keyword evidence="4" id="KW-1185">Reference proteome</keyword>
<dbReference type="OrthoDB" id="46836at2759"/>
<dbReference type="InParanoid" id="A0A1E7EID3"/>
<reference evidence="3 4" key="1">
    <citation type="submission" date="2016-09" db="EMBL/GenBank/DDBJ databases">
        <title>Extensive genetic diversity and differential bi-allelic expression allows diatom success in the polar Southern Ocean.</title>
        <authorList>
            <consortium name="DOE Joint Genome Institute"/>
            <person name="Mock T."/>
            <person name="Otillar R.P."/>
            <person name="Strauss J."/>
            <person name="Dupont C."/>
            <person name="Frickenhaus S."/>
            <person name="Maumus F."/>
            <person name="Mcmullan M."/>
            <person name="Sanges R."/>
            <person name="Schmutz J."/>
            <person name="Toseland A."/>
            <person name="Valas R."/>
            <person name="Veluchamy A."/>
            <person name="Ward B.J."/>
            <person name="Allen A."/>
            <person name="Barry K."/>
            <person name="Falciatore A."/>
            <person name="Ferrante M."/>
            <person name="Fortunato A.E."/>
            <person name="Gloeckner G."/>
            <person name="Gruber A."/>
            <person name="Hipkin R."/>
            <person name="Janech M."/>
            <person name="Kroth P."/>
            <person name="Leese F."/>
            <person name="Lindquist E."/>
            <person name="Lyon B.R."/>
            <person name="Martin J."/>
            <person name="Mayer C."/>
            <person name="Parker M."/>
            <person name="Quesneville H."/>
            <person name="Raymond J."/>
            <person name="Uhlig C."/>
            <person name="Valentin K.U."/>
            <person name="Worden A.Z."/>
            <person name="Armbrust E.V."/>
            <person name="Bowler C."/>
            <person name="Green B."/>
            <person name="Moulton V."/>
            <person name="Van Oosterhout C."/>
            <person name="Grigoriev I."/>
        </authorList>
    </citation>
    <scope>NUCLEOTIDE SEQUENCE [LARGE SCALE GENOMIC DNA]</scope>
    <source>
        <strain evidence="3 4">CCMP1102</strain>
    </source>
</reference>
<keyword evidence="1" id="KW-0732">Signal</keyword>
<proteinExistence type="predicted"/>
<dbReference type="Proteomes" id="UP000095751">
    <property type="component" value="Unassembled WGS sequence"/>
</dbReference>
<sequence length="165" mass="18030">MTPYYSILDTAVVLVLLLLTLVTSSQAVSTQNGEEARWLVQTSKWAALSWVDEGALKSISMSMAQSDGRIFFYLTDDIVSSTKASITFSEAQVTPSQFFGAKCGPDGDLDPEDPRCAKLTISGVVSPCEEDSKQLALDTLFATHPQMANWPEDHGFIPCEMKIND</sequence>
<dbReference type="InterPro" id="IPR012349">
    <property type="entry name" value="Split_barrel_FMN-bd"/>
</dbReference>
<dbReference type="AlphaFoldDB" id="A0A1E7EID3"/>
<feature type="non-terminal residue" evidence="3">
    <location>
        <position position="165"/>
    </location>
</feature>
<protein>
    <recommendedName>
        <fullName evidence="2">CREG-like beta-barrel domain-containing protein</fullName>
    </recommendedName>
</protein>
<evidence type="ECO:0000256" key="1">
    <source>
        <dbReference type="SAM" id="SignalP"/>
    </source>
</evidence>
<dbReference type="KEGG" id="fcy:FRACYDRAFT_204837"/>